<evidence type="ECO:0000313" key="3">
    <source>
        <dbReference type="EMBL" id="MBD2150123.1"/>
    </source>
</evidence>
<dbReference type="SMART" id="SM00331">
    <property type="entry name" value="PP2C_SIG"/>
    <property type="match status" value="1"/>
</dbReference>
<sequence>MSLSLPPRNRSLPPQLDVDNTSVMVMKDLKDLLRRMSQDQNKIHELLSFLGYALRSFSNLNQFLELIPLIASRVTDSDGGALILFKASGQIRLESLHCPERNQGGMKAQQVRTAIERAIQQVLTGSPTALDEMVSRYLGADVHLFGTSVLVKNAVRGRLYIFSRKPDYVWTDNKRTLMRLVADQTSVGLENHELTTELIKKERQDREMEIGAEIQRQLLPRTCPKIQGIEIAARCSTASRVGGDYYDFIPVQKGDRWSVVVGDVMGKGVPAGLIMTMTRGMLRAEVLNNHSPSQILEHLNEVMYEDLEKSHRFVTMFYSEYDPATQLLTFSNAAHTPALHWRSQTRTVHALDTMGALIGLEAGSKYEERSTKLNTGDVVIYYTDGFTEAASPEGDRFDEENLRKALDWACNHCFPLSEDVTRPQMILDYIFQEVQNFIGEGHTHTDDMTLVVLLISDPFNLSSKSSQSKRI</sequence>
<proteinExistence type="predicted"/>
<dbReference type="InterPro" id="IPR052016">
    <property type="entry name" value="Bact_Sigma-Reg"/>
</dbReference>
<dbReference type="Pfam" id="PF07228">
    <property type="entry name" value="SpoIIE"/>
    <property type="match status" value="1"/>
</dbReference>
<keyword evidence="1" id="KW-0378">Hydrolase</keyword>
<dbReference type="Gene3D" id="3.60.40.10">
    <property type="entry name" value="PPM-type phosphatase domain"/>
    <property type="match status" value="1"/>
</dbReference>
<dbReference type="SUPFAM" id="SSF81606">
    <property type="entry name" value="PP2C-like"/>
    <property type="match status" value="1"/>
</dbReference>
<evidence type="ECO:0000259" key="2">
    <source>
        <dbReference type="SMART" id="SM00331"/>
    </source>
</evidence>
<organism evidence="3 4">
    <name type="scientific">Pseudanabaena cinerea FACHB-1277</name>
    <dbReference type="NCBI Taxonomy" id="2949581"/>
    <lineage>
        <taxon>Bacteria</taxon>
        <taxon>Bacillati</taxon>
        <taxon>Cyanobacteriota</taxon>
        <taxon>Cyanophyceae</taxon>
        <taxon>Pseudanabaenales</taxon>
        <taxon>Pseudanabaenaceae</taxon>
        <taxon>Pseudanabaena</taxon>
        <taxon>Pseudanabaena cinerea</taxon>
    </lineage>
</organism>
<dbReference type="AlphaFoldDB" id="A0A926Z5Y5"/>
<dbReference type="PANTHER" id="PTHR43156">
    <property type="entry name" value="STAGE II SPORULATION PROTEIN E-RELATED"/>
    <property type="match status" value="1"/>
</dbReference>
<reference evidence="3" key="1">
    <citation type="journal article" date="2015" name="ISME J.">
        <title>Draft Genome Sequence of Streptomyces incarnatus NRRL8089, which Produces the Nucleoside Antibiotic Sinefungin.</title>
        <authorList>
            <person name="Oshima K."/>
            <person name="Hattori M."/>
            <person name="Shimizu H."/>
            <person name="Fukuda K."/>
            <person name="Nemoto M."/>
            <person name="Inagaki K."/>
            <person name="Tamura T."/>
        </authorList>
    </citation>
    <scope>NUCLEOTIDE SEQUENCE</scope>
    <source>
        <strain evidence="3">FACHB-1277</strain>
    </source>
</reference>
<protein>
    <submittedName>
        <fullName evidence="3">PP2C family protein-serine/threonine phosphatase</fullName>
    </submittedName>
</protein>
<dbReference type="EMBL" id="JACJPY010000019">
    <property type="protein sequence ID" value="MBD2150123.1"/>
    <property type="molecule type" value="Genomic_DNA"/>
</dbReference>
<dbReference type="InterPro" id="IPR036457">
    <property type="entry name" value="PPM-type-like_dom_sf"/>
</dbReference>
<evidence type="ECO:0000313" key="4">
    <source>
        <dbReference type="Proteomes" id="UP000631421"/>
    </source>
</evidence>
<name>A0A926Z5Y5_9CYAN</name>
<dbReference type="Gene3D" id="3.30.450.40">
    <property type="match status" value="1"/>
</dbReference>
<dbReference type="InterPro" id="IPR029016">
    <property type="entry name" value="GAF-like_dom_sf"/>
</dbReference>
<accession>A0A926Z5Y5</accession>
<dbReference type="Proteomes" id="UP000631421">
    <property type="component" value="Unassembled WGS sequence"/>
</dbReference>
<dbReference type="InterPro" id="IPR001932">
    <property type="entry name" value="PPM-type_phosphatase-like_dom"/>
</dbReference>
<keyword evidence="4" id="KW-1185">Reference proteome</keyword>
<comment type="caution">
    <text evidence="3">The sequence shown here is derived from an EMBL/GenBank/DDBJ whole genome shotgun (WGS) entry which is preliminary data.</text>
</comment>
<evidence type="ECO:0000256" key="1">
    <source>
        <dbReference type="ARBA" id="ARBA00022801"/>
    </source>
</evidence>
<dbReference type="SUPFAM" id="SSF55781">
    <property type="entry name" value="GAF domain-like"/>
    <property type="match status" value="1"/>
</dbReference>
<feature type="domain" description="PPM-type phosphatase" evidence="2">
    <location>
        <begin position="226"/>
        <end position="455"/>
    </location>
</feature>
<reference evidence="3" key="2">
    <citation type="submission" date="2020-08" db="EMBL/GenBank/DDBJ databases">
        <authorList>
            <person name="Chen M."/>
            <person name="Teng W."/>
            <person name="Zhao L."/>
            <person name="Hu C."/>
            <person name="Zhou Y."/>
            <person name="Han B."/>
            <person name="Song L."/>
            <person name="Shu W."/>
        </authorList>
    </citation>
    <scope>NUCLEOTIDE SEQUENCE</scope>
    <source>
        <strain evidence="3">FACHB-1277</strain>
    </source>
</reference>
<dbReference type="GO" id="GO:0016791">
    <property type="term" value="F:phosphatase activity"/>
    <property type="evidence" value="ECO:0007669"/>
    <property type="project" value="TreeGrafter"/>
</dbReference>
<gene>
    <name evidence="3" type="ORF">H6F44_08320</name>
</gene>
<dbReference type="RefSeq" id="WP_190350486.1">
    <property type="nucleotide sequence ID" value="NZ_JACJPY010000019.1"/>
</dbReference>
<dbReference type="PANTHER" id="PTHR43156:SF2">
    <property type="entry name" value="STAGE II SPORULATION PROTEIN E"/>
    <property type="match status" value="1"/>
</dbReference>